<feature type="region of interest" description="Disordered" evidence="1">
    <location>
        <begin position="33"/>
        <end position="52"/>
    </location>
</feature>
<sequence>MRWILTIVTTHTFCKRCLLITTFDFDFEKEQSIDDHSWSSQLPKSVTITTEH</sequence>
<evidence type="ECO:0000256" key="1">
    <source>
        <dbReference type="SAM" id="MobiDB-lite"/>
    </source>
</evidence>
<gene>
    <name evidence="2" type="ORF">WICANDRAFT_92761</name>
</gene>
<name>A0A1E3P4E4_WICAA</name>
<reference evidence="2 3" key="1">
    <citation type="journal article" date="2016" name="Proc. Natl. Acad. Sci. U.S.A.">
        <title>Comparative genomics of biotechnologically important yeasts.</title>
        <authorList>
            <person name="Riley R."/>
            <person name="Haridas S."/>
            <person name="Wolfe K.H."/>
            <person name="Lopes M.R."/>
            <person name="Hittinger C.T."/>
            <person name="Goeker M."/>
            <person name="Salamov A.A."/>
            <person name="Wisecaver J.H."/>
            <person name="Long T.M."/>
            <person name="Calvey C.H."/>
            <person name="Aerts A.L."/>
            <person name="Barry K.W."/>
            <person name="Choi C."/>
            <person name="Clum A."/>
            <person name="Coughlan A.Y."/>
            <person name="Deshpande S."/>
            <person name="Douglass A.P."/>
            <person name="Hanson S.J."/>
            <person name="Klenk H.-P."/>
            <person name="LaButti K.M."/>
            <person name="Lapidus A."/>
            <person name="Lindquist E.A."/>
            <person name="Lipzen A.M."/>
            <person name="Meier-Kolthoff J.P."/>
            <person name="Ohm R.A."/>
            <person name="Otillar R.P."/>
            <person name="Pangilinan J.L."/>
            <person name="Peng Y."/>
            <person name="Rokas A."/>
            <person name="Rosa C.A."/>
            <person name="Scheuner C."/>
            <person name="Sibirny A.A."/>
            <person name="Slot J.C."/>
            <person name="Stielow J.B."/>
            <person name="Sun H."/>
            <person name="Kurtzman C.P."/>
            <person name="Blackwell M."/>
            <person name="Grigoriev I.V."/>
            <person name="Jeffries T.W."/>
        </authorList>
    </citation>
    <scope>NUCLEOTIDE SEQUENCE [LARGE SCALE GENOMIC DNA]</scope>
    <source>
        <strain evidence="3">ATCC 58044 / CBS 1984 / NCYC 433 / NRRL Y-366-8</strain>
    </source>
</reference>
<keyword evidence="3" id="KW-1185">Reference proteome</keyword>
<organism evidence="2 3">
    <name type="scientific">Wickerhamomyces anomalus (strain ATCC 58044 / CBS 1984 / NCYC 433 / NRRL Y-366-8)</name>
    <name type="common">Yeast</name>
    <name type="synonym">Hansenula anomala</name>
    <dbReference type="NCBI Taxonomy" id="683960"/>
    <lineage>
        <taxon>Eukaryota</taxon>
        <taxon>Fungi</taxon>
        <taxon>Dikarya</taxon>
        <taxon>Ascomycota</taxon>
        <taxon>Saccharomycotina</taxon>
        <taxon>Saccharomycetes</taxon>
        <taxon>Phaffomycetales</taxon>
        <taxon>Wickerhamomycetaceae</taxon>
        <taxon>Wickerhamomyces</taxon>
    </lineage>
</organism>
<protein>
    <submittedName>
        <fullName evidence="2">Uncharacterized protein</fullName>
    </submittedName>
</protein>
<dbReference type="Proteomes" id="UP000094112">
    <property type="component" value="Unassembled WGS sequence"/>
</dbReference>
<proteinExistence type="predicted"/>
<dbReference type="GeneID" id="30203623"/>
<feature type="compositionally biased region" description="Polar residues" evidence="1">
    <location>
        <begin position="38"/>
        <end position="52"/>
    </location>
</feature>
<accession>A0A1E3P4E4</accession>
<evidence type="ECO:0000313" key="2">
    <source>
        <dbReference type="EMBL" id="ODQ60369.1"/>
    </source>
</evidence>
<dbReference type="AlphaFoldDB" id="A0A1E3P4E4"/>
<evidence type="ECO:0000313" key="3">
    <source>
        <dbReference type="Proteomes" id="UP000094112"/>
    </source>
</evidence>
<dbReference type="EMBL" id="KV454210">
    <property type="protein sequence ID" value="ODQ60369.1"/>
    <property type="molecule type" value="Genomic_DNA"/>
</dbReference>
<dbReference type="RefSeq" id="XP_019039576.1">
    <property type="nucleotide sequence ID" value="XM_019186377.1"/>
</dbReference>